<reference evidence="6 7" key="1">
    <citation type="journal article" date="2003" name="PLoS Biol.">
        <title>The genome sequence of Caenorhabditis briggsae: a platform for comparative genomics.</title>
        <authorList>
            <person name="Stein L.D."/>
            <person name="Bao Z."/>
            <person name="Blasiar D."/>
            <person name="Blumenthal T."/>
            <person name="Brent M.R."/>
            <person name="Chen N."/>
            <person name="Chinwalla A."/>
            <person name="Clarke L."/>
            <person name="Clee C."/>
            <person name="Coghlan A."/>
            <person name="Coulson A."/>
            <person name="D'Eustachio P."/>
            <person name="Fitch D.H."/>
            <person name="Fulton L.A."/>
            <person name="Fulton R.E."/>
            <person name="Griffiths-Jones S."/>
            <person name="Harris T.W."/>
            <person name="Hillier L.W."/>
            <person name="Kamath R."/>
            <person name="Kuwabara P.E."/>
            <person name="Mardis E.R."/>
            <person name="Marra M.A."/>
            <person name="Miner T.L."/>
            <person name="Minx P."/>
            <person name="Mullikin J.C."/>
            <person name="Plumb R.W."/>
            <person name="Rogers J."/>
            <person name="Schein J.E."/>
            <person name="Sohrmann M."/>
            <person name="Spieth J."/>
            <person name="Stajich J.E."/>
            <person name="Wei C."/>
            <person name="Willey D."/>
            <person name="Wilson R.K."/>
            <person name="Durbin R."/>
            <person name="Waterston R.H."/>
        </authorList>
    </citation>
    <scope>NUCLEOTIDE SEQUENCE [LARGE SCALE GENOMIC DNA]</scope>
    <source>
        <strain evidence="6 7">AF16</strain>
    </source>
</reference>
<dbReference type="SUPFAM" id="SSF46689">
    <property type="entry name" value="Homeodomain-like"/>
    <property type="match status" value="1"/>
</dbReference>
<evidence type="ECO:0000313" key="6">
    <source>
        <dbReference type="EMBL" id="CAR99962.1"/>
    </source>
</evidence>
<keyword evidence="2 3" id="KW-0539">Nucleus</keyword>
<dbReference type="WormBase" id="CBG27683">
    <property type="protein sequence ID" value="CBP42943"/>
    <property type="gene ID" value="WBGene00089097"/>
</dbReference>
<feature type="compositionally biased region" description="Low complexity" evidence="4">
    <location>
        <begin position="237"/>
        <end position="250"/>
    </location>
</feature>
<feature type="compositionally biased region" description="Acidic residues" evidence="4">
    <location>
        <begin position="29"/>
        <end position="42"/>
    </location>
</feature>
<gene>
    <name evidence="6 8" type="ORF">CBG27683</name>
    <name evidence="6" type="ORF">CBG_27683</name>
</gene>
<dbReference type="GO" id="GO:0000978">
    <property type="term" value="F:RNA polymerase II cis-regulatory region sequence-specific DNA binding"/>
    <property type="evidence" value="ECO:0000318"/>
    <property type="project" value="GO_Central"/>
</dbReference>
<dbReference type="AlphaFoldDB" id="B6IJC8"/>
<dbReference type="KEGG" id="cbr:CBG_27683"/>
<reference evidence="6 7" key="2">
    <citation type="journal article" date="2011" name="PLoS Genet.">
        <title>Caenorhabditis briggsae recombinant inbred line genotypes reveal inter-strain incompatibility and the evolution of recombination.</title>
        <authorList>
            <person name="Ross J.A."/>
            <person name="Koboldt D.C."/>
            <person name="Staisch J.E."/>
            <person name="Chamberlin H.M."/>
            <person name="Gupta B.P."/>
            <person name="Miller R.D."/>
            <person name="Baird S.E."/>
            <person name="Haag E.S."/>
        </authorList>
    </citation>
    <scope>NUCLEOTIDE SEQUENCE [LARGE SCALE GENOMIC DNA]</scope>
    <source>
        <strain evidence="6 7">AF16</strain>
    </source>
</reference>
<dbReference type="CDD" id="cd00086">
    <property type="entry name" value="homeodomain"/>
    <property type="match status" value="1"/>
</dbReference>
<feature type="compositionally biased region" description="Polar residues" evidence="4">
    <location>
        <begin position="109"/>
        <end position="122"/>
    </location>
</feature>
<keyword evidence="2 3" id="KW-0371">Homeobox</keyword>
<dbReference type="GeneID" id="68919133"/>
<keyword evidence="7" id="KW-1185">Reference proteome</keyword>
<feature type="region of interest" description="Disordered" evidence="4">
    <location>
        <begin position="237"/>
        <end position="263"/>
    </location>
</feature>
<dbReference type="RefSeq" id="XP_045099523.1">
    <property type="nucleotide sequence ID" value="XM_045239593.1"/>
</dbReference>
<feature type="region of interest" description="Disordered" evidence="4">
    <location>
        <begin position="109"/>
        <end position="196"/>
    </location>
</feature>
<evidence type="ECO:0000313" key="8">
    <source>
        <dbReference type="WormBase" id="CBG27683"/>
    </source>
</evidence>
<dbReference type="CTD" id="68919133"/>
<evidence type="ECO:0000313" key="7">
    <source>
        <dbReference type="Proteomes" id="UP000008549"/>
    </source>
</evidence>
<evidence type="ECO:0000256" key="2">
    <source>
        <dbReference type="PROSITE-ProRule" id="PRU00108"/>
    </source>
</evidence>
<dbReference type="HOGENOM" id="CLU_740176_0_0_1"/>
<feature type="DNA-binding region" description="Homeobox" evidence="2">
    <location>
        <begin position="59"/>
        <end position="104"/>
    </location>
</feature>
<dbReference type="PROSITE" id="PS50071">
    <property type="entry name" value="HOMEOBOX_2"/>
    <property type="match status" value="1"/>
</dbReference>
<keyword evidence="2 3" id="KW-0238">DNA-binding</keyword>
<dbReference type="GO" id="GO:0006357">
    <property type="term" value="P:regulation of transcription by RNA polymerase II"/>
    <property type="evidence" value="ECO:0000318"/>
    <property type="project" value="GO_Central"/>
</dbReference>
<feature type="region of interest" description="Disordered" evidence="4">
    <location>
        <begin position="1"/>
        <end position="63"/>
    </location>
</feature>
<dbReference type="InterPro" id="IPR009057">
    <property type="entry name" value="Homeodomain-like_sf"/>
</dbReference>
<dbReference type="Proteomes" id="UP000008549">
    <property type="component" value="Unassembled WGS sequence"/>
</dbReference>
<evidence type="ECO:0000259" key="5">
    <source>
        <dbReference type="PROSITE" id="PS50071"/>
    </source>
</evidence>
<protein>
    <submittedName>
        <fullName evidence="6">Protein CBG27683</fullName>
    </submittedName>
</protein>
<evidence type="ECO:0000256" key="1">
    <source>
        <dbReference type="ARBA" id="ARBA00004123"/>
    </source>
</evidence>
<dbReference type="FunFam" id="1.10.10.60:FF:000923">
    <property type="match status" value="1"/>
</dbReference>
<dbReference type="EMBL" id="HE600983">
    <property type="protein sequence ID" value="CAR99962.1"/>
    <property type="molecule type" value="Genomic_DNA"/>
</dbReference>
<evidence type="ECO:0000256" key="4">
    <source>
        <dbReference type="SAM" id="MobiDB-lite"/>
    </source>
</evidence>
<dbReference type="InParanoid" id="B6IJC8"/>
<dbReference type="InterPro" id="IPR001356">
    <property type="entry name" value="HD"/>
</dbReference>
<dbReference type="GO" id="GO:0000981">
    <property type="term" value="F:DNA-binding transcription factor activity, RNA polymerase II-specific"/>
    <property type="evidence" value="ECO:0000318"/>
    <property type="project" value="GO_Central"/>
</dbReference>
<dbReference type="Gene3D" id="1.10.10.60">
    <property type="entry name" value="Homeodomain-like"/>
    <property type="match status" value="1"/>
</dbReference>
<feature type="compositionally biased region" description="Basic residues" evidence="4">
    <location>
        <begin position="49"/>
        <end position="62"/>
    </location>
</feature>
<proteinExistence type="predicted"/>
<feature type="domain" description="Homeobox" evidence="5">
    <location>
        <begin position="57"/>
        <end position="103"/>
    </location>
</feature>
<dbReference type="GO" id="GO:0005634">
    <property type="term" value="C:nucleus"/>
    <property type="evidence" value="ECO:0000318"/>
    <property type="project" value="GO_Central"/>
</dbReference>
<organism evidence="6 7">
    <name type="scientific">Caenorhabditis briggsae</name>
    <dbReference type="NCBI Taxonomy" id="6238"/>
    <lineage>
        <taxon>Eukaryota</taxon>
        <taxon>Metazoa</taxon>
        <taxon>Ecdysozoa</taxon>
        <taxon>Nematoda</taxon>
        <taxon>Chromadorea</taxon>
        <taxon>Rhabditida</taxon>
        <taxon>Rhabditina</taxon>
        <taxon>Rhabditomorpha</taxon>
        <taxon>Rhabditoidea</taxon>
        <taxon>Rhabditidae</taxon>
        <taxon>Peloderinae</taxon>
        <taxon>Caenorhabditis</taxon>
    </lineage>
</organism>
<sequence>MPTAIRPKPKRNCLHRGTNYVFPKRSQDVEDQTDDQQSEELSEPISSKRQLKRKSTYKKRTSRVTFTDEQNQLLLAVFNENPYPSIDQRNKLADENNLTESQIVYTEEQTMSSQNVFSTSIARRTRKAPAPDASKGPNSKRRALADSSQSEPEVDLRESRHKRGSVRCVTYNDSDSDFDDSPVKRKSRNTRKNKADSKKDMLIWLQDTLLSPQHANSSTVAPRRRLRSADASTIIQRGTGTQGTPATSTTNQIASRRRSPTGRSTALVALRRRLTPTSRMIPFGCPCRRYSKDYAKRSSEVAAASTTLASSGGRGRGRVATEATTGRAQGMPRQPQVAVEEENRQPPMHQPSLANVAAKSVPAPGHDKKRNTII</sequence>
<comment type="subcellular location">
    <subcellularLocation>
        <location evidence="1 2 3">Nucleus</location>
    </subcellularLocation>
</comment>
<dbReference type="SMART" id="SM00389">
    <property type="entry name" value="HOX"/>
    <property type="match status" value="1"/>
</dbReference>
<accession>B6IJC8</accession>
<feature type="region of interest" description="Disordered" evidence="4">
    <location>
        <begin position="303"/>
        <end position="374"/>
    </location>
</feature>
<dbReference type="Pfam" id="PF00046">
    <property type="entry name" value="Homeodomain"/>
    <property type="match status" value="1"/>
</dbReference>
<evidence type="ECO:0000256" key="3">
    <source>
        <dbReference type="RuleBase" id="RU000682"/>
    </source>
</evidence>
<name>B6IJC8_CAEBR</name>